<dbReference type="Proteomes" id="UP001642484">
    <property type="component" value="Unassembled WGS sequence"/>
</dbReference>
<dbReference type="Gene3D" id="1.25.10.10">
    <property type="entry name" value="Leucine-rich Repeat Variant"/>
    <property type="match status" value="1"/>
</dbReference>
<organism evidence="1 2">
    <name type="scientific">Durusdinium trenchii</name>
    <dbReference type="NCBI Taxonomy" id="1381693"/>
    <lineage>
        <taxon>Eukaryota</taxon>
        <taxon>Sar</taxon>
        <taxon>Alveolata</taxon>
        <taxon>Dinophyceae</taxon>
        <taxon>Suessiales</taxon>
        <taxon>Symbiodiniaceae</taxon>
        <taxon>Durusdinium</taxon>
    </lineage>
</organism>
<dbReference type="InterPro" id="IPR011989">
    <property type="entry name" value="ARM-like"/>
</dbReference>
<protein>
    <submittedName>
        <fullName evidence="1">Uncharacterized protein</fullName>
    </submittedName>
</protein>
<evidence type="ECO:0000313" key="2">
    <source>
        <dbReference type="Proteomes" id="UP001642484"/>
    </source>
</evidence>
<dbReference type="EMBL" id="CAXAMN010027361">
    <property type="protein sequence ID" value="CAK9110288.1"/>
    <property type="molecule type" value="Genomic_DNA"/>
</dbReference>
<name>A0ABP0SD39_9DINO</name>
<proteinExistence type="predicted"/>
<accession>A0ABP0SD39</accession>
<evidence type="ECO:0000313" key="1">
    <source>
        <dbReference type="EMBL" id="CAK9110288.1"/>
    </source>
</evidence>
<comment type="caution">
    <text evidence="1">The sequence shown here is derived from an EMBL/GenBank/DDBJ whole genome shotgun (WGS) entry which is preliminary data.</text>
</comment>
<dbReference type="SUPFAM" id="SSF48371">
    <property type="entry name" value="ARM repeat"/>
    <property type="match status" value="1"/>
</dbReference>
<sequence>MAPKAAKPKLKKGGYGSADEKWVQSQLQALLRQRQSVAWVQQQHLWHEEQLALVLEKLQSSSLPSLSADFKEQVEFYVSQLESDMPEEAFYDDRELYFQLLSPATAPNETDDTAPYQRSEDSEEAMLAAEKLKVWTDTSPNGISNFAKLLKAQSSSALVQELGLTRLSALLAEAREQKTPAGLAPRALMPIVTAAMERFPRDTQVQRQGCSALRAISLAPNGGLGICLEADGAKILVQVMKSHIRDADVCRTAAASLASMVNKSQGSAVEMSRLRSSGAQAVLQDILVYHSNDIQLDKVARQTIPFLRG</sequence>
<reference evidence="1 2" key="1">
    <citation type="submission" date="2024-02" db="EMBL/GenBank/DDBJ databases">
        <authorList>
            <person name="Chen Y."/>
            <person name="Shah S."/>
            <person name="Dougan E. K."/>
            <person name="Thang M."/>
            <person name="Chan C."/>
        </authorList>
    </citation>
    <scope>NUCLEOTIDE SEQUENCE [LARGE SCALE GENOMIC DNA]</scope>
</reference>
<dbReference type="InterPro" id="IPR016024">
    <property type="entry name" value="ARM-type_fold"/>
</dbReference>
<gene>
    <name evidence="1" type="ORF">CCMP2556_LOCUS51278</name>
</gene>
<keyword evidence="2" id="KW-1185">Reference proteome</keyword>